<keyword evidence="3" id="KW-1185">Reference proteome</keyword>
<sequence length="395" mass="43788">MLIASGELGEQGDFHSLTRKVAMVKDLSAAVLQAEKRKRAFGTRRRATEFEQGPTFSSIVKSALSSAYQERWDIMDPEASMDMVMQKLPTLQSEAQVMVLASMKEHERWRVFDSLSAEQRALLLVVMSPQMREAARMALPRRSWQATMDTMQASNSLAASLLQVMEPHEAQATFAGWDMNKQAEVLAEMDERKEWHAAASIVQKLPDIMRKTLMSHVAMQDAGRLARIMQALDAKGVFSCLDGIQKQLHSSVIMQMDVPSAAAVLTEMHYEDAGECLMLESDETRRNKVLESMPHKTAANILVILDHLDKQKQEKLAADQAAAQGSAGHDQQQAQGSSEMSKQDSDEKRGSLAGSTLLSMQEREANAIMGHISYEVPLRYEHLPASTVEVAADAS</sequence>
<dbReference type="EMBL" id="MU069565">
    <property type="protein sequence ID" value="KAF5838815.1"/>
    <property type="molecule type" value="Genomic_DNA"/>
</dbReference>
<accession>A0ABQ7GW39</accession>
<comment type="caution">
    <text evidence="2">The sequence shown here is derived from an EMBL/GenBank/DDBJ whole genome shotgun (WGS) entry which is preliminary data.</text>
</comment>
<evidence type="ECO:0008006" key="4">
    <source>
        <dbReference type="Google" id="ProtNLM"/>
    </source>
</evidence>
<name>A0ABQ7GW39_DUNSA</name>
<proteinExistence type="predicted"/>
<evidence type="ECO:0000313" key="3">
    <source>
        <dbReference type="Proteomes" id="UP000815325"/>
    </source>
</evidence>
<protein>
    <recommendedName>
        <fullName evidence="4">Magnesium transporter MgtE intracellular domain-containing protein</fullName>
    </recommendedName>
</protein>
<evidence type="ECO:0000256" key="1">
    <source>
        <dbReference type="SAM" id="MobiDB-lite"/>
    </source>
</evidence>
<feature type="compositionally biased region" description="Low complexity" evidence="1">
    <location>
        <begin position="318"/>
        <end position="338"/>
    </location>
</feature>
<reference evidence="2" key="1">
    <citation type="submission" date="2017-08" db="EMBL/GenBank/DDBJ databases">
        <authorList>
            <person name="Polle J.E."/>
            <person name="Barry K."/>
            <person name="Cushman J."/>
            <person name="Schmutz J."/>
            <person name="Tran D."/>
            <person name="Hathwaick L.T."/>
            <person name="Yim W.C."/>
            <person name="Jenkins J."/>
            <person name="Mckie-Krisberg Z.M."/>
            <person name="Prochnik S."/>
            <person name="Lindquist E."/>
            <person name="Dockter R.B."/>
            <person name="Adam C."/>
            <person name="Molina H."/>
            <person name="Bunkerborg J."/>
            <person name="Jin E."/>
            <person name="Buchheim M."/>
            <person name="Magnuson J."/>
        </authorList>
    </citation>
    <scope>NUCLEOTIDE SEQUENCE</scope>
    <source>
        <strain evidence="2">CCAP 19/18</strain>
    </source>
</reference>
<dbReference type="Proteomes" id="UP000815325">
    <property type="component" value="Unassembled WGS sequence"/>
</dbReference>
<dbReference type="SUPFAM" id="SSF158791">
    <property type="entry name" value="MgtE N-terminal domain-like"/>
    <property type="match status" value="2"/>
</dbReference>
<feature type="compositionally biased region" description="Basic and acidic residues" evidence="1">
    <location>
        <begin position="341"/>
        <end position="350"/>
    </location>
</feature>
<gene>
    <name evidence="2" type="ORF">DUNSADRAFT_2200</name>
</gene>
<feature type="region of interest" description="Disordered" evidence="1">
    <location>
        <begin position="315"/>
        <end position="350"/>
    </location>
</feature>
<evidence type="ECO:0000313" key="2">
    <source>
        <dbReference type="EMBL" id="KAF5838815.1"/>
    </source>
</evidence>
<organism evidence="2 3">
    <name type="scientific">Dunaliella salina</name>
    <name type="common">Green alga</name>
    <name type="synonym">Protococcus salinus</name>
    <dbReference type="NCBI Taxonomy" id="3046"/>
    <lineage>
        <taxon>Eukaryota</taxon>
        <taxon>Viridiplantae</taxon>
        <taxon>Chlorophyta</taxon>
        <taxon>core chlorophytes</taxon>
        <taxon>Chlorophyceae</taxon>
        <taxon>CS clade</taxon>
        <taxon>Chlamydomonadales</taxon>
        <taxon>Dunaliellaceae</taxon>
        <taxon>Dunaliella</taxon>
    </lineage>
</organism>